<dbReference type="CDD" id="cd12152">
    <property type="entry name" value="F1-ATPase_delta"/>
    <property type="match status" value="1"/>
</dbReference>
<dbReference type="SUPFAM" id="SSF51344">
    <property type="entry name" value="Epsilon subunit of F1F0-ATP synthase N-terminal domain"/>
    <property type="match status" value="1"/>
</dbReference>
<dbReference type="InterPro" id="IPR020546">
    <property type="entry name" value="ATP_synth_F1_dsu/esu_N"/>
</dbReference>
<dbReference type="NCBIfam" id="TIGR01216">
    <property type="entry name" value="ATP_synt_epsi"/>
    <property type="match status" value="1"/>
</dbReference>
<dbReference type="Pfam" id="PF02823">
    <property type="entry name" value="ATP-synt_DE_N"/>
    <property type="match status" value="1"/>
</dbReference>
<dbReference type="GO" id="GO:0046933">
    <property type="term" value="F:proton-transporting ATP synthase activity, rotational mechanism"/>
    <property type="evidence" value="ECO:0007669"/>
    <property type="project" value="UniProtKB-UniRule"/>
</dbReference>
<evidence type="ECO:0000313" key="14">
    <source>
        <dbReference type="EMBL" id="QCD44271.1"/>
    </source>
</evidence>
<keyword evidence="8 11" id="KW-0472">Membrane</keyword>
<protein>
    <recommendedName>
        <fullName evidence="11">ATP synthase epsilon chain</fullName>
    </recommendedName>
    <alternativeName>
        <fullName evidence="11">ATP synthase F1 sector epsilon subunit</fullName>
    </alternativeName>
    <alternativeName>
        <fullName evidence="11">F-ATPase epsilon subunit</fullName>
    </alternativeName>
</protein>
<evidence type="ECO:0000256" key="7">
    <source>
        <dbReference type="ARBA" id="ARBA00023065"/>
    </source>
</evidence>
<proteinExistence type="inferred from homology"/>
<evidence type="ECO:0000259" key="13">
    <source>
        <dbReference type="Pfam" id="PF02823"/>
    </source>
</evidence>
<dbReference type="EMBL" id="CP012542">
    <property type="protein sequence ID" value="QCD44271.1"/>
    <property type="molecule type" value="Genomic_DNA"/>
</dbReference>
<evidence type="ECO:0000256" key="10">
    <source>
        <dbReference type="ARBA" id="ARBA00023310"/>
    </source>
</evidence>
<dbReference type="Proteomes" id="UP000503264">
    <property type="component" value="Chromosome"/>
</dbReference>
<dbReference type="RefSeq" id="WP_034968595.1">
    <property type="nucleotide sequence ID" value="NZ_CP012542.1"/>
</dbReference>
<evidence type="ECO:0000256" key="6">
    <source>
        <dbReference type="ARBA" id="ARBA00022519"/>
    </source>
</evidence>
<evidence type="ECO:0000256" key="8">
    <source>
        <dbReference type="ARBA" id="ARBA00023136"/>
    </source>
</evidence>
<evidence type="ECO:0000256" key="12">
    <source>
        <dbReference type="RuleBase" id="RU003656"/>
    </source>
</evidence>
<keyword evidence="11" id="KW-0375">Hydrogen ion transport</keyword>
<dbReference type="GO" id="GO:0045259">
    <property type="term" value="C:proton-transporting ATP synthase complex"/>
    <property type="evidence" value="ECO:0007669"/>
    <property type="project" value="UniProtKB-KW"/>
</dbReference>
<dbReference type="Gene3D" id="2.60.15.10">
    <property type="entry name" value="F0F1 ATP synthase delta/epsilon subunit, N-terminal"/>
    <property type="match status" value="1"/>
</dbReference>
<evidence type="ECO:0000256" key="1">
    <source>
        <dbReference type="ARBA" id="ARBA00003543"/>
    </source>
</evidence>
<comment type="subunit">
    <text evidence="11 12">F-type ATPases have 2 components, CF(1) - the catalytic core - and CF(0) - the membrane proton channel. CF(1) has five subunits: alpha(3), beta(3), gamma(1), delta(1), epsilon(1). CF(0) has three main subunits: a, b and c.</text>
</comment>
<dbReference type="GO" id="GO:0012505">
    <property type="term" value="C:endomembrane system"/>
    <property type="evidence" value="ECO:0007669"/>
    <property type="project" value="UniProtKB-SubCell"/>
</dbReference>
<keyword evidence="9 11" id="KW-0139">CF(1)</keyword>
<reference evidence="14 15" key="1">
    <citation type="submission" date="2016-07" db="EMBL/GenBank/DDBJ databases">
        <title>Comparative genomics of the Campylobacter concisus group.</title>
        <authorList>
            <person name="Miller W.G."/>
            <person name="Yee E."/>
            <person name="Chapman M.H."/>
            <person name="Huynh S."/>
            <person name="Bono J.L."/>
            <person name="On S.L.W."/>
            <person name="StLeger J."/>
            <person name="Foster G."/>
            <person name="Parker C.T."/>
        </authorList>
    </citation>
    <scope>NUCLEOTIDE SEQUENCE [LARGE SCALE GENOMIC DNA]</scope>
    <source>
        <strain evidence="14 15">CCUG 21559</strain>
    </source>
</reference>
<accession>A0A6G5QF42</accession>
<keyword evidence="4 11" id="KW-0813">Transport</keyword>
<evidence type="ECO:0000256" key="5">
    <source>
        <dbReference type="ARBA" id="ARBA00022475"/>
    </source>
</evidence>
<evidence type="ECO:0000256" key="4">
    <source>
        <dbReference type="ARBA" id="ARBA00022448"/>
    </source>
</evidence>
<dbReference type="PANTHER" id="PTHR13822">
    <property type="entry name" value="ATP SYNTHASE DELTA/EPSILON CHAIN"/>
    <property type="match status" value="1"/>
</dbReference>
<comment type="similarity">
    <text evidence="3 11 12">Belongs to the ATPase epsilon chain family.</text>
</comment>
<dbReference type="GO" id="GO:0005886">
    <property type="term" value="C:plasma membrane"/>
    <property type="evidence" value="ECO:0007669"/>
    <property type="project" value="UniProtKB-SubCell"/>
</dbReference>
<dbReference type="InterPro" id="IPR001469">
    <property type="entry name" value="ATP_synth_F1_dsu/esu"/>
</dbReference>
<dbReference type="GO" id="GO:0005524">
    <property type="term" value="F:ATP binding"/>
    <property type="evidence" value="ECO:0007669"/>
    <property type="project" value="UniProtKB-UniRule"/>
</dbReference>
<gene>
    <name evidence="11 14" type="primary">atpC</name>
    <name evidence="14" type="ORF">CMUC_0459</name>
</gene>
<dbReference type="PANTHER" id="PTHR13822:SF10">
    <property type="entry name" value="ATP SYNTHASE EPSILON CHAIN, CHLOROPLASTIC"/>
    <property type="match status" value="1"/>
</dbReference>
<evidence type="ECO:0000256" key="2">
    <source>
        <dbReference type="ARBA" id="ARBA00004184"/>
    </source>
</evidence>
<name>A0A6G5QF42_9BACT</name>
<comment type="function">
    <text evidence="1 11">Produces ATP from ADP in the presence of a proton gradient across the membrane.</text>
</comment>
<comment type="subcellular location">
    <subcellularLocation>
        <location evidence="11">Cell membrane</location>
        <topology evidence="11">Peripheral membrane protein</topology>
    </subcellularLocation>
    <subcellularLocation>
        <location evidence="2">Endomembrane system</location>
        <topology evidence="2">Peripheral membrane protein</topology>
    </subcellularLocation>
</comment>
<evidence type="ECO:0000313" key="15">
    <source>
        <dbReference type="Proteomes" id="UP000503264"/>
    </source>
</evidence>
<evidence type="ECO:0000256" key="11">
    <source>
        <dbReference type="HAMAP-Rule" id="MF_00530"/>
    </source>
</evidence>
<keyword evidence="7 11" id="KW-0406">Ion transport</keyword>
<keyword evidence="10 11" id="KW-0066">ATP synthesis</keyword>
<feature type="domain" description="ATP synthase F1 complex delta/epsilon subunit N-terminal" evidence="13">
    <location>
        <begin position="4"/>
        <end position="83"/>
    </location>
</feature>
<keyword evidence="5 11" id="KW-1003">Cell membrane</keyword>
<organism evidence="14 15">
    <name type="scientific">Campylobacter mucosalis CCUG 21559</name>
    <dbReference type="NCBI Taxonomy" id="1032067"/>
    <lineage>
        <taxon>Bacteria</taxon>
        <taxon>Pseudomonadati</taxon>
        <taxon>Campylobacterota</taxon>
        <taxon>Epsilonproteobacteria</taxon>
        <taxon>Campylobacterales</taxon>
        <taxon>Campylobacteraceae</taxon>
        <taxon>Campylobacter</taxon>
    </lineage>
</organism>
<sequence length="129" mass="13829">MNTMHLEIVTPQGKIFSDEVNSVVLPGSDGEFGVLPNHASLISLLSSGIIDIENKDKKHDVVAINWGYAKIDEGKVVVLADGAVYVAGNSESDLANSLQQARELIESMSSNTSVFANTIAKMENIVKAR</sequence>
<evidence type="ECO:0000256" key="3">
    <source>
        <dbReference type="ARBA" id="ARBA00005712"/>
    </source>
</evidence>
<evidence type="ECO:0000256" key="9">
    <source>
        <dbReference type="ARBA" id="ARBA00023196"/>
    </source>
</evidence>
<dbReference type="HAMAP" id="MF_00530">
    <property type="entry name" value="ATP_synth_epsil_bac"/>
    <property type="match status" value="1"/>
</dbReference>
<keyword evidence="6" id="KW-0997">Cell inner membrane</keyword>
<dbReference type="AlphaFoldDB" id="A0A6G5QF42"/>
<dbReference type="InterPro" id="IPR036771">
    <property type="entry name" value="ATPsynth_dsu/esu_N"/>
</dbReference>
<keyword evidence="15" id="KW-1185">Reference proteome</keyword>